<organism evidence="3 4">
    <name type="scientific">Spongiactinospora gelatinilytica</name>
    <dbReference type="NCBI Taxonomy" id="2666298"/>
    <lineage>
        <taxon>Bacteria</taxon>
        <taxon>Bacillati</taxon>
        <taxon>Actinomycetota</taxon>
        <taxon>Actinomycetes</taxon>
        <taxon>Streptosporangiales</taxon>
        <taxon>Streptosporangiaceae</taxon>
        <taxon>Spongiactinospora</taxon>
    </lineage>
</organism>
<dbReference type="Proteomes" id="UP000248544">
    <property type="component" value="Unassembled WGS sequence"/>
</dbReference>
<gene>
    <name evidence="3" type="ORF">C1I98_26305</name>
</gene>
<accession>A0A2W2G9B5</accession>
<dbReference type="EMBL" id="POUA01000249">
    <property type="protein sequence ID" value="PZG36805.1"/>
    <property type="molecule type" value="Genomic_DNA"/>
</dbReference>
<evidence type="ECO:0000256" key="1">
    <source>
        <dbReference type="SAM" id="MobiDB-lite"/>
    </source>
</evidence>
<feature type="region of interest" description="Disordered" evidence="1">
    <location>
        <begin position="154"/>
        <end position="207"/>
    </location>
</feature>
<dbReference type="AlphaFoldDB" id="A0A2W2G9B5"/>
<evidence type="ECO:0000313" key="3">
    <source>
        <dbReference type="EMBL" id="PZG36805.1"/>
    </source>
</evidence>
<evidence type="ECO:0000313" key="4">
    <source>
        <dbReference type="Proteomes" id="UP000248544"/>
    </source>
</evidence>
<reference evidence="3 4" key="1">
    <citation type="submission" date="2018-01" db="EMBL/GenBank/DDBJ databases">
        <title>Draft genome sequence of Sphaerisporangium sp. 7K107.</title>
        <authorList>
            <person name="Sahin N."/>
            <person name="Saygin H."/>
            <person name="Ay H."/>
        </authorList>
    </citation>
    <scope>NUCLEOTIDE SEQUENCE [LARGE SCALE GENOMIC DNA]</scope>
    <source>
        <strain evidence="3 4">7K107</strain>
    </source>
</reference>
<keyword evidence="2" id="KW-0472">Membrane</keyword>
<keyword evidence="2" id="KW-1133">Transmembrane helix</keyword>
<comment type="caution">
    <text evidence="3">The sequence shown here is derived from an EMBL/GenBank/DDBJ whole genome shotgun (WGS) entry which is preliminary data.</text>
</comment>
<name>A0A2W2G9B5_9ACTN</name>
<feature type="compositionally biased region" description="Low complexity" evidence="1">
    <location>
        <begin position="170"/>
        <end position="184"/>
    </location>
</feature>
<proteinExistence type="predicted"/>
<keyword evidence="2" id="KW-0812">Transmembrane</keyword>
<sequence>MQAEAAANVVVYQCKYTGSTETQIVTIDVELQVPTSAVTGQQMTIGWRGAYTELALLAPEQELPADAKLYAYASIKGIDGLTSATGVGTLPPVGTDEQIQLPTSVVELKTTPNKAGTGTVQPAAINFGTKPTEPLIECEVQNETALSAAPLTIAGAGQNESPSPSPSPSPSESASETPTESATSSDEEAPEIGKTPIGGAATGAGGDAGPDGRTFVLVGLLVVFAASAGLVLRRRGNHAG</sequence>
<evidence type="ECO:0000256" key="2">
    <source>
        <dbReference type="SAM" id="Phobius"/>
    </source>
</evidence>
<feature type="transmembrane region" description="Helical" evidence="2">
    <location>
        <begin position="214"/>
        <end position="232"/>
    </location>
</feature>
<protein>
    <submittedName>
        <fullName evidence="3">Uncharacterized protein</fullName>
    </submittedName>
</protein>
<keyword evidence="4" id="KW-1185">Reference proteome</keyword>